<organism evidence="5 6">
    <name type="scientific">Nocardioides perillae</name>
    <dbReference type="NCBI Taxonomy" id="1119534"/>
    <lineage>
        <taxon>Bacteria</taxon>
        <taxon>Bacillati</taxon>
        <taxon>Actinomycetota</taxon>
        <taxon>Actinomycetes</taxon>
        <taxon>Propionibacteriales</taxon>
        <taxon>Nocardioidaceae</taxon>
        <taxon>Nocardioides</taxon>
    </lineage>
</organism>
<dbReference type="Gene3D" id="3.30.450.40">
    <property type="match status" value="1"/>
</dbReference>
<keyword evidence="6" id="KW-1185">Reference proteome</keyword>
<dbReference type="InterPro" id="IPR003018">
    <property type="entry name" value="GAF"/>
</dbReference>
<feature type="region of interest" description="Disordered" evidence="2">
    <location>
        <begin position="1"/>
        <end position="22"/>
    </location>
</feature>
<accession>A0A7Y9RW45</accession>
<dbReference type="SUPFAM" id="SSF81606">
    <property type="entry name" value="PP2C-like"/>
    <property type="match status" value="1"/>
</dbReference>
<dbReference type="Pfam" id="PF01590">
    <property type="entry name" value="GAF"/>
    <property type="match status" value="1"/>
</dbReference>
<dbReference type="Pfam" id="PF07228">
    <property type="entry name" value="SpoIIE"/>
    <property type="match status" value="1"/>
</dbReference>
<feature type="domain" description="GAF" evidence="3">
    <location>
        <begin position="38"/>
        <end position="179"/>
    </location>
</feature>
<dbReference type="InterPro" id="IPR029016">
    <property type="entry name" value="GAF-like_dom_sf"/>
</dbReference>
<dbReference type="InterPro" id="IPR036457">
    <property type="entry name" value="PPM-type-like_dom_sf"/>
</dbReference>
<dbReference type="EMBL" id="JACCAC010000001">
    <property type="protein sequence ID" value="NYG55742.1"/>
    <property type="molecule type" value="Genomic_DNA"/>
</dbReference>
<keyword evidence="1" id="KW-0378">Hydrolase</keyword>
<dbReference type="PANTHER" id="PTHR43156:SF2">
    <property type="entry name" value="STAGE II SPORULATION PROTEIN E"/>
    <property type="match status" value="1"/>
</dbReference>
<dbReference type="SMART" id="SM00331">
    <property type="entry name" value="PP2C_SIG"/>
    <property type="match status" value="1"/>
</dbReference>
<evidence type="ECO:0000313" key="6">
    <source>
        <dbReference type="Proteomes" id="UP000544110"/>
    </source>
</evidence>
<sequence length="413" mass="43860">MGTTSADAPTGSGGSAEPHDRQQRLVESLGLAESGEDSRQARLDRITRLARTTLGVAASNITVLDGDRAWFPSAQGLPAAPIPRSETFCDTTVRLGEALQVRDAAADPRFSALRAVTDHGVRFAASEPLRDSLGNIVATLCVFDTEPRELTDGELLTLQDLASWAEQELVASTEMRLAGEAQASMLPEEAFRGTDWEIEGTCVPALAVGGDFFDYGVSHGVAHLRVGDVMGKGAAAALVGAGVRSALRGTREAVTAGVDLGITVTQTARSLLEDLERTSSFVTLFEAAIDLEDGHVRYVDGGCGLALHLHPDGSFEHLRSDDRPLGVLPDDHWTEHTFEMAPGDSLLVFSDGILDVVGDHAGWQERVAKLAHAATDLPSLLGQISQLARRRTVLDDVTVLGVKRRGTGQEVSA</sequence>
<dbReference type="RefSeq" id="WP_179518137.1">
    <property type="nucleotide sequence ID" value="NZ_JACCAC010000001.1"/>
</dbReference>
<proteinExistence type="predicted"/>
<dbReference type="Gene3D" id="3.60.40.10">
    <property type="entry name" value="PPM-type phosphatase domain"/>
    <property type="match status" value="1"/>
</dbReference>
<reference evidence="5 6" key="1">
    <citation type="submission" date="2020-07" db="EMBL/GenBank/DDBJ databases">
        <title>Sequencing the genomes of 1000 actinobacteria strains.</title>
        <authorList>
            <person name="Klenk H.-P."/>
        </authorList>
    </citation>
    <scope>NUCLEOTIDE SEQUENCE [LARGE SCALE GENOMIC DNA]</scope>
    <source>
        <strain evidence="5 6">DSM 24552</strain>
    </source>
</reference>
<evidence type="ECO:0000259" key="3">
    <source>
        <dbReference type="SMART" id="SM00065"/>
    </source>
</evidence>
<comment type="caution">
    <text evidence="5">The sequence shown here is derived from an EMBL/GenBank/DDBJ whole genome shotgun (WGS) entry which is preliminary data.</text>
</comment>
<dbReference type="InterPro" id="IPR052016">
    <property type="entry name" value="Bact_Sigma-Reg"/>
</dbReference>
<evidence type="ECO:0000313" key="5">
    <source>
        <dbReference type="EMBL" id="NYG55742.1"/>
    </source>
</evidence>
<dbReference type="AlphaFoldDB" id="A0A7Y9RW45"/>
<name>A0A7Y9RW45_9ACTN</name>
<feature type="domain" description="PPM-type phosphatase" evidence="4">
    <location>
        <begin position="193"/>
        <end position="404"/>
    </location>
</feature>
<dbReference type="Proteomes" id="UP000544110">
    <property type="component" value="Unassembled WGS sequence"/>
</dbReference>
<dbReference type="SUPFAM" id="SSF55781">
    <property type="entry name" value="GAF domain-like"/>
    <property type="match status" value="1"/>
</dbReference>
<gene>
    <name evidence="5" type="ORF">BJ989_002046</name>
</gene>
<evidence type="ECO:0000256" key="1">
    <source>
        <dbReference type="ARBA" id="ARBA00022801"/>
    </source>
</evidence>
<evidence type="ECO:0000256" key="2">
    <source>
        <dbReference type="SAM" id="MobiDB-lite"/>
    </source>
</evidence>
<dbReference type="PANTHER" id="PTHR43156">
    <property type="entry name" value="STAGE II SPORULATION PROTEIN E-RELATED"/>
    <property type="match status" value="1"/>
</dbReference>
<dbReference type="SMART" id="SM00065">
    <property type="entry name" value="GAF"/>
    <property type="match status" value="1"/>
</dbReference>
<dbReference type="GO" id="GO:0016791">
    <property type="term" value="F:phosphatase activity"/>
    <property type="evidence" value="ECO:0007669"/>
    <property type="project" value="TreeGrafter"/>
</dbReference>
<evidence type="ECO:0000259" key="4">
    <source>
        <dbReference type="SMART" id="SM00331"/>
    </source>
</evidence>
<evidence type="ECO:0008006" key="7">
    <source>
        <dbReference type="Google" id="ProtNLM"/>
    </source>
</evidence>
<dbReference type="InterPro" id="IPR001932">
    <property type="entry name" value="PPM-type_phosphatase-like_dom"/>
</dbReference>
<protein>
    <recommendedName>
        <fullName evidence="7">GAF domain-containing protein</fullName>
    </recommendedName>
</protein>